<dbReference type="InterPro" id="IPR036058">
    <property type="entry name" value="Kazal_dom_sf"/>
</dbReference>
<feature type="transmembrane region" description="Helical" evidence="8">
    <location>
        <begin position="195"/>
        <end position="216"/>
    </location>
</feature>
<dbReference type="AlphaFoldDB" id="A0A443S6G2"/>
<evidence type="ECO:0000313" key="10">
    <source>
        <dbReference type="EMBL" id="RWS23093.1"/>
    </source>
</evidence>
<keyword evidence="11" id="KW-1185">Reference proteome</keyword>
<dbReference type="NCBIfam" id="TIGR00805">
    <property type="entry name" value="oat"/>
    <property type="match status" value="1"/>
</dbReference>
<comment type="caution">
    <text evidence="10">The sequence shown here is derived from an EMBL/GenBank/DDBJ whole genome shotgun (WGS) entry which is preliminary data.</text>
</comment>
<sequence length="564" mass="61973">MGLGALVFSSPYFVSNKYEFSSLKSTRNCVLVKNSTSCDSGERDTFKLYKYLFFCGQFLHGVGAAPLWTLGCAYIDENVSSKMSSMYLGIFYTMAIIGPGVGYIVGGQLLQIYVDFLYVNEDEIGLTSSSDIWVGAWWLGFLMGSVFCFAIALPIAALPKLLPGSSKSLQEKRTIEAHKTSLSSKAMHRGFGRTLSDLPISFWILATNAAFIFLSFAGATEEYRIFSNFPLSFSDLFLYFSTGLLTSALAAFSPKIIEQKFHISPSSSALLVGLISVPSAAGGTFIGGYIVNKFDLKVTGILKFIIVCTFLSACTSVVFLISCDTTQLAGITTKYIDETALNGDNLTAKCNANCSCSQHEYDPVCGVDNIAYFSPCYAGCYESNVVQGRTVYSNCSCIHLTNSSLLKNLPEAYNISIEAIRTKCSVNCNKLPFFTLLLFLSIFFTFVVSMPSLIVTMRCVVPNQKSFALGLQWVIIRVFGTIPAPFIFGKSIDLSCIYWKPSCDSSGDCILYNNTRLSIYLTILVVPLKCLSVLLFSCVLIFYEPILPQTLQSESEQEMLHSNN</sequence>
<dbReference type="PROSITE" id="PS51465">
    <property type="entry name" value="KAZAL_2"/>
    <property type="match status" value="1"/>
</dbReference>
<dbReference type="GO" id="GO:0006811">
    <property type="term" value="P:monoatomic ion transport"/>
    <property type="evidence" value="ECO:0007669"/>
    <property type="project" value="UniProtKB-KW"/>
</dbReference>
<keyword evidence="3" id="KW-1003">Cell membrane</keyword>
<name>A0A443S6G2_9ACAR</name>
<keyword evidence="8" id="KW-0813">Transport</keyword>
<feature type="transmembrane region" description="Helical" evidence="8">
    <location>
        <begin position="519"/>
        <end position="543"/>
    </location>
</feature>
<evidence type="ECO:0000256" key="4">
    <source>
        <dbReference type="ARBA" id="ARBA00022692"/>
    </source>
</evidence>
<comment type="subcellular location">
    <subcellularLocation>
        <location evidence="1 8">Cell membrane</location>
        <topology evidence="1 8">Multi-pass membrane protein</topology>
    </subcellularLocation>
</comment>
<gene>
    <name evidence="10" type="ORF">B4U80_10402</name>
</gene>
<keyword evidence="7" id="KW-1015">Disulfide bond</keyword>
<reference evidence="10 11" key="1">
    <citation type="journal article" date="2018" name="Gigascience">
        <title>Genomes of trombidid mites reveal novel predicted allergens and laterally-transferred genes associated with secondary metabolism.</title>
        <authorList>
            <person name="Dong X."/>
            <person name="Chaisiri K."/>
            <person name="Xia D."/>
            <person name="Armstrong S.D."/>
            <person name="Fang Y."/>
            <person name="Donnelly M.J."/>
            <person name="Kadowaki T."/>
            <person name="McGarry J.W."/>
            <person name="Darby A.C."/>
            <person name="Makepeace B.L."/>
        </authorList>
    </citation>
    <scope>NUCLEOTIDE SEQUENCE [LARGE SCALE GENOMIC DNA]</scope>
    <source>
        <strain evidence="10">UoL-UT</strain>
    </source>
</reference>
<dbReference type="VEuPathDB" id="VectorBase:LDEU008947"/>
<feature type="transmembrane region" description="Helical" evidence="8">
    <location>
        <begin position="134"/>
        <end position="158"/>
    </location>
</feature>
<dbReference type="SUPFAM" id="SSF100895">
    <property type="entry name" value="Kazal-type serine protease inhibitors"/>
    <property type="match status" value="1"/>
</dbReference>
<feature type="transmembrane region" description="Helical" evidence="8">
    <location>
        <begin position="51"/>
        <end position="75"/>
    </location>
</feature>
<evidence type="ECO:0000256" key="1">
    <source>
        <dbReference type="ARBA" id="ARBA00004651"/>
    </source>
</evidence>
<dbReference type="SUPFAM" id="SSF103473">
    <property type="entry name" value="MFS general substrate transporter"/>
    <property type="match status" value="1"/>
</dbReference>
<dbReference type="PANTHER" id="PTHR11388:SF100">
    <property type="entry name" value="SOLUTE CARRIER ORGANIC ANION TRANSPORTER FAMILY MEMBER 4A1"/>
    <property type="match status" value="1"/>
</dbReference>
<evidence type="ECO:0000256" key="8">
    <source>
        <dbReference type="RuleBase" id="RU362056"/>
    </source>
</evidence>
<feature type="transmembrane region" description="Helical" evidence="8">
    <location>
        <begin position="87"/>
        <end position="114"/>
    </location>
</feature>
<dbReference type="GO" id="GO:0043252">
    <property type="term" value="P:sodium-independent organic anion transport"/>
    <property type="evidence" value="ECO:0007669"/>
    <property type="project" value="TreeGrafter"/>
</dbReference>
<dbReference type="EMBL" id="NCKV01007153">
    <property type="protein sequence ID" value="RWS23093.1"/>
    <property type="molecule type" value="Genomic_DNA"/>
</dbReference>
<dbReference type="Gene3D" id="1.20.1250.20">
    <property type="entry name" value="MFS general substrate transporter like domains"/>
    <property type="match status" value="1"/>
</dbReference>
<feature type="transmembrane region" description="Helical" evidence="8">
    <location>
        <begin position="431"/>
        <end position="455"/>
    </location>
</feature>
<keyword evidence="5 8" id="KW-1133">Transmembrane helix</keyword>
<dbReference type="InterPro" id="IPR036259">
    <property type="entry name" value="MFS_trans_sf"/>
</dbReference>
<protein>
    <recommendedName>
        <fullName evidence="8">Solute carrier organic anion transporter family member</fullName>
    </recommendedName>
</protein>
<keyword evidence="4 8" id="KW-0812">Transmembrane</keyword>
<evidence type="ECO:0000259" key="9">
    <source>
        <dbReference type="PROSITE" id="PS51465"/>
    </source>
</evidence>
<evidence type="ECO:0000313" key="11">
    <source>
        <dbReference type="Proteomes" id="UP000288716"/>
    </source>
</evidence>
<dbReference type="Pfam" id="PF07648">
    <property type="entry name" value="Kazal_2"/>
    <property type="match status" value="1"/>
</dbReference>
<comment type="caution">
    <text evidence="8">Lacks conserved residue(s) required for the propagation of feature annotation.</text>
</comment>
<proteinExistence type="inferred from homology"/>
<feature type="transmembrane region" description="Helical" evidence="8">
    <location>
        <begin position="269"/>
        <end position="289"/>
    </location>
</feature>
<organism evidence="10 11">
    <name type="scientific">Leptotrombidium deliense</name>
    <dbReference type="NCBI Taxonomy" id="299467"/>
    <lineage>
        <taxon>Eukaryota</taxon>
        <taxon>Metazoa</taxon>
        <taxon>Ecdysozoa</taxon>
        <taxon>Arthropoda</taxon>
        <taxon>Chelicerata</taxon>
        <taxon>Arachnida</taxon>
        <taxon>Acari</taxon>
        <taxon>Acariformes</taxon>
        <taxon>Trombidiformes</taxon>
        <taxon>Prostigmata</taxon>
        <taxon>Anystina</taxon>
        <taxon>Parasitengona</taxon>
        <taxon>Trombiculoidea</taxon>
        <taxon>Trombiculidae</taxon>
        <taxon>Leptotrombidium</taxon>
    </lineage>
</organism>
<dbReference type="Pfam" id="PF03137">
    <property type="entry name" value="OATP"/>
    <property type="match status" value="2"/>
</dbReference>
<dbReference type="PANTHER" id="PTHR11388">
    <property type="entry name" value="ORGANIC ANION TRANSPORTER"/>
    <property type="match status" value="1"/>
</dbReference>
<feature type="transmembrane region" description="Helical" evidence="8">
    <location>
        <begin position="236"/>
        <end position="257"/>
    </location>
</feature>
<feature type="transmembrane region" description="Helical" evidence="8">
    <location>
        <begin position="301"/>
        <end position="321"/>
    </location>
</feature>
<feature type="transmembrane region" description="Helical" evidence="8">
    <location>
        <begin position="467"/>
        <end position="488"/>
    </location>
</feature>
<dbReference type="Proteomes" id="UP000288716">
    <property type="component" value="Unassembled WGS sequence"/>
</dbReference>
<evidence type="ECO:0000256" key="2">
    <source>
        <dbReference type="ARBA" id="ARBA00009657"/>
    </source>
</evidence>
<dbReference type="InterPro" id="IPR002350">
    <property type="entry name" value="Kazal_dom"/>
</dbReference>
<evidence type="ECO:0000256" key="7">
    <source>
        <dbReference type="ARBA" id="ARBA00023157"/>
    </source>
</evidence>
<dbReference type="GO" id="GO:0015347">
    <property type="term" value="F:sodium-independent organic anion transmembrane transporter activity"/>
    <property type="evidence" value="ECO:0007669"/>
    <property type="project" value="TreeGrafter"/>
</dbReference>
<dbReference type="InterPro" id="IPR004156">
    <property type="entry name" value="OATP"/>
</dbReference>
<dbReference type="OrthoDB" id="5062115at2759"/>
<evidence type="ECO:0000256" key="3">
    <source>
        <dbReference type="ARBA" id="ARBA00022475"/>
    </source>
</evidence>
<feature type="domain" description="Kazal-like" evidence="9">
    <location>
        <begin position="344"/>
        <end position="399"/>
    </location>
</feature>
<accession>A0A443S6G2</accession>
<dbReference type="GO" id="GO:0016323">
    <property type="term" value="C:basolateral plasma membrane"/>
    <property type="evidence" value="ECO:0007669"/>
    <property type="project" value="TreeGrafter"/>
</dbReference>
<keyword evidence="8" id="KW-0406">Ion transport</keyword>
<comment type="similarity">
    <text evidence="2 8">Belongs to the organo anion transporter (TC 2.A.60) family.</text>
</comment>
<evidence type="ECO:0000256" key="6">
    <source>
        <dbReference type="ARBA" id="ARBA00023136"/>
    </source>
</evidence>
<keyword evidence="6 8" id="KW-0472">Membrane</keyword>
<evidence type="ECO:0000256" key="5">
    <source>
        <dbReference type="ARBA" id="ARBA00022989"/>
    </source>
</evidence>